<dbReference type="AlphaFoldDB" id="A0A1H7HL47"/>
<dbReference type="EMBL" id="FOAP01000001">
    <property type="protein sequence ID" value="SEK48925.1"/>
    <property type="molecule type" value="Genomic_DNA"/>
</dbReference>
<organism evidence="2 3">
    <name type="scientific">Stigmatella aurantiaca</name>
    <dbReference type="NCBI Taxonomy" id="41"/>
    <lineage>
        <taxon>Bacteria</taxon>
        <taxon>Pseudomonadati</taxon>
        <taxon>Myxococcota</taxon>
        <taxon>Myxococcia</taxon>
        <taxon>Myxococcales</taxon>
        <taxon>Cystobacterineae</taxon>
        <taxon>Archangiaceae</taxon>
        <taxon>Stigmatella</taxon>
    </lineage>
</organism>
<reference evidence="3" key="1">
    <citation type="submission" date="2016-10" db="EMBL/GenBank/DDBJ databases">
        <authorList>
            <person name="Varghese N."/>
            <person name="Submissions S."/>
        </authorList>
    </citation>
    <scope>NUCLEOTIDE SEQUENCE [LARGE SCALE GENOMIC DNA]</scope>
    <source>
        <strain evidence="3">DSM 17044</strain>
    </source>
</reference>
<feature type="chain" id="PRO_5010176372" description="Lipoprotein" evidence="1">
    <location>
        <begin position="24"/>
        <end position="130"/>
    </location>
</feature>
<evidence type="ECO:0008006" key="4">
    <source>
        <dbReference type="Google" id="ProtNLM"/>
    </source>
</evidence>
<name>A0A1H7HL47_STIAU</name>
<accession>A0A1H7HL47</accession>
<evidence type="ECO:0000313" key="3">
    <source>
        <dbReference type="Proteomes" id="UP000182719"/>
    </source>
</evidence>
<sequence>MRAGVLTASLLAVLCLGSGCSSSTCESVCEDANACEVNERPADVECTPYCEDVEAFQARAVQAGQEDCNGLFEAHLDCWESNASQICSKEFTGCTEAATAWRNCMGTYCKTDAGKTDVNCSGGNTRLLPF</sequence>
<keyword evidence="3" id="KW-1185">Reference proteome</keyword>
<protein>
    <recommendedName>
        <fullName evidence="4">Lipoprotein</fullName>
    </recommendedName>
</protein>
<proteinExistence type="predicted"/>
<feature type="signal peptide" evidence="1">
    <location>
        <begin position="1"/>
        <end position="23"/>
    </location>
</feature>
<dbReference type="PROSITE" id="PS51257">
    <property type="entry name" value="PROKAR_LIPOPROTEIN"/>
    <property type="match status" value="1"/>
</dbReference>
<gene>
    <name evidence="2" type="ORF">SAMN05444354_101697</name>
</gene>
<evidence type="ECO:0000313" key="2">
    <source>
        <dbReference type="EMBL" id="SEK48925.1"/>
    </source>
</evidence>
<dbReference type="Proteomes" id="UP000182719">
    <property type="component" value="Unassembled WGS sequence"/>
</dbReference>
<keyword evidence="1" id="KW-0732">Signal</keyword>
<evidence type="ECO:0000256" key="1">
    <source>
        <dbReference type="SAM" id="SignalP"/>
    </source>
</evidence>